<feature type="transmembrane region" description="Helical" evidence="1">
    <location>
        <begin position="74"/>
        <end position="95"/>
    </location>
</feature>
<feature type="transmembrane region" description="Helical" evidence="1">
    <location>
        <begin position="101"/>
        <end position="122"/>
    </location>
</feature>
<sequence length="139" mass="15084">MRTPILLSRILVPLTLMLPALAGAANSVTKALGVFNVFVGLMLTAALLIYGVGFVVWLVRLGTWPTYRTEGIKIMEWAVVVLFVLVVLLAIVQFLQYHPRQAGIVGSFIVAILIVWMIVYLATHSGGGKKKDEGGGPEH</sequence>
<accession>A0A1F6DVT1</accession>
<keyword evidence="1" id="KW-0812">Transmembrane</keyword>
<feature type="transmembrane region" description="Helical" evidence="1">
    <location>
        <begin position="34"/>
        <end position="62"/>
    </location>
</feature>
<name>A0A1F6DVT1_9BACT</name>
<evidence type="ECO:0000313" key="3">
    <source>
        <dbReference type="EMBL" id="OGG65486.1"/>
    </source>
</evidence>
<feature type="chain" id="PRO_5009524001" evidence="2">
    <location>
        <begin position="25"/>
        <end position="139"/>
    </location>
</feature>
<dbReference type="Proteomes" id="UP000177652">
    <property type="component" value="Unassembled WGS sequence"/>
</dbReference>
<dbReference type="AlphaFoldDB" id="A0A1F6DVT1"/>
<keyword evidence="1" id="KW-0472">Membrane</keyword>
<comment type="caution">
    <text evidence="3">The sequence shown here is derived from an EMBL/GenBank/DDBJ whole genome shotgun (WGS) entry which is preliminary data.</text>
</comment>
<evidence type="ECO:0000313" key="4">
    <source>
        <dbReference type="Proteomes" id="UP000177652"/>
    </source>
</evidence>
<reference evidence="3 4" key="1">
    <citation type="journal article" date="2016" name="Nat. Commun.">
        <title>Thousands of microbial genomes shed light on interconnected biogeochemical processes in an aquifer system.</title>
        <authorList>
            <person name="Anantharaman K."/>
            <person name="Brown C.T."/>
            <person name="Hug L.A."/>
            <person name="Sharon I."/>
            <person name="Castelle C.J."/>
            <person name="Probst A.J."/>
            <person name="Thomas B.C."/>
            <person name="Singh A."/>
            <person name="Wilkins M.J."/>
            <person name="Karaoz U."/>
            <person name="Brodie E.L."/>
            <person name="Williams K.H."/>
            <person name="Hubbard S.S."/>
            <person name="Banfield J.F."/>
        </authorList>
    </citation>
    <scope>NUCLEOTIDE SEQUENCE [LARGE SCALE GENOMIC DNA]</scope>
</reference>
<gene>
    <name evidence="3" type="ORF">A3D71_01015</name>
</gene>
<dbReference type="STRING" id="1798497.A3D71_01015"/>
<evidence type="ECO:0000256" key="2">
    <source>
        <dbReference type="SAM" id="SignalP"/>
    </source>
</evidence>
<organism evidence="3 4">
    <name type="scientific">Candidatus Kaiserbacteria bacterium RIFCSPHIGHO2_02_FULL_55_20</name>
    <dbReference type="NCBI Taxonomy" id="1798497"/>
    <lineage>
        <taxon>Bacteria</taxon>
        <taxon>Candidatus Kaiseribacteriota</taxon>
    </lineage>
</organism>
<keyword evidence="2" id="KW-0732">Signal</keyword>
<dbReference type="EMBL" id="MFLK01000045">
    <property type="protein sequence ID" value="OGG65486.1"/>
    <property type="molecule type" value="Genomic_DNA"/>
</dbReference>
<feature type="signal peptide" evidence="2">
    <location>
        <begin position="1"/>
        <end position="24"/>
    </location>
</feature>
<evidence type="ECO:0000256" key="1">
    <source>
        <dbReference type="SAM" id="Phobius"/>
    </source>
</evidence>
<protein>
    <submittedName>
        <fullName evidence="3">Uncharacterized protein</fullName>
    </submittedName>
</protein>
<keyword evidence="1" id="KW-1133">Transmembrane helix</keyword>
<proteinExistence type="predicted"/>